<feature type="transmembrane region" description="Helical" evidence="2">
    <location>
        <begin position="91"/>
        <end position="111"/>
    </location>
</feature>
<keyword evidence="2" id="KW-0812">Transmembrane</keyword>
<evidence type="ECO:0000256" key="2">
    <source>
        <dbReference type="SAM" id="Phobius"/>
    </source>
</evidence>
<feature type="transmembrane region" description="Helical" evidence="2">
    <location>
        <begin position="44"/>
        <end position="70"/>
    </location>
</feature>
<feature type="transmembrane region" description="Helical" evidence="2">
    <location>
        <begin position="317"/>
        <end position="338"/>
    </location>
</feature>
<sequence length="400" mass="43440">MYANATVRLPGRLPSLTGLRWVAALVIFAYHTRNVIHFPASGHAVLTLVFGAGPTAVSLFFILSGFVLAWSHDSRTTARKFWTRRAASIAPVHLAALALALALAATLIPSIRTEDPWAILANGFLVNSWNPHWWQAGNPVSWSLACEAFFYVAFPVLIRIMRRFGPVQLWGVLALQVGIVFAIPTFHDQLPLIISANSSPLGRLPEFIIGVTLGLMIKTEVWRGPRLRVGVTAAVSGYLIATLAPDTAYTNAADTVIGFALLISASARCDVEGRHSPLGSRTMTRLGTLSFAFYLIHVLALQSISSLFPEQLPESSSFVGVVLAAAAFAVSLAGAELLNRVVERPARQLILRRKRATPSESDVSPSRRPVLWTWKQDERRDTGTGTGTGTGTTQTLQARR</sequence>
<reference evidence="4 5" key="1">
    <citation type="submission" date="2019-03" db="EMBL/GenBank/DDBJ databases">
        <title>Genomics of glacier-inhabiting Cryobacterium strains.</title>
        <authorList>
            <person name="Liu Q."/>
            <person name="Xin Y.-H."/>
        </authorList>
    </citation>
    <scope>NUCLEOTIDE SEQUENCE [LARGE SCALE GENOMIC DNA]</scope>
    <source>
        <strain evidence="4 5">MDB2-B</strain>
    </source>
</reference>
<name>A0ABY2IBA7_9MICO</name>
<comment type="caution">
    <text evidence="4">The sequence shown here is derived from an EMBL/GenBank/DDBJ whole genome shotgun (WGS) entry which is preliminary data.</text>
</comment>
<gene>
    <name evidence="4" type="ORF">E3O44_06695</name>
</gene>
<evidence type="ECO:0000313" key="5">
    <source>
        <dbReference type="Proteomes" id="UP000297608"/>
    </source>
</evidence>
<dbReference type="RefSeq" id="WP_134533793.1">
    <property type="nucleotide sequence ID" value="NZ_SOFG01000011.1"/>
</dbReference>
<dbReference type="InterPro" id="IPR050879">
    <property type="entry name" value="Acyltransferase_3"/>
</dbReference>
<proteinExistence type="predicted"/>
<keyword evidence="2" id="KW-1133">Transmembrane helix</keyword>
<feature type="region of interest" description="Disordered" evidence="1">
    <location>
        <begin position="354"/>
        <end position="400"/>
    </location>
</feature>
<dbReference type="GO" id="GO:0016746">
    <property type="term" value="F:acyltransferase activity"/>
    <property type="evidence" value="ECO:0007669"/>
    <property type="project" value="UniProtKB-KW"/>
</dbReference>
<dbReference type="Pfam" id="PF01757">
    <property type="entry name" value="Acyl_transf_3"/>
    <property type="match status" value="1"/>
</dbReference>
<keyword evidence="4" id="KW-0012">Acyltransferase</keyword>
<keyword evidence="2" id="KW-0472">Membrane</keyword>
<feature type="transmembrane region" description="Helical" evidence="2">
    <location>
        <begin position="251"/>
        <end position="271"/>
    </location>
</feature>
<organism evidence="4 5">
    <name type="scientific">Cryobacterium algoricola</name>
    <dbReference type="NCBI Taxonomy" id="1259183"/>
    <lineage>
        <taxon>Bacteria</taxon>
        <taxon>Bacillati</taxon>
        <taxon>Actinomycetota</taxon>
        <taxon>Actinomycetes</taxon>
        <taxon>Micrococcales</taxon>
        <taxon>Microbacteriaceae</taxon>
        <taxon>Cryobacterium</taxon>
    </lineage>
</organism>
<protein>
    <submittedName>
        <fullName evidence="4">Acyltransferase</fullName>
    </submittedName>
</protein>
<dbReference type="EMBL" id="SOFG01000011">
    <property type="protein sequence ID" value="TFB86851.1"/>
    <property type="molecule type" value="Genomic_DNA"/>
</dbReference>
<feature type="transmembrane region" description="Helical" evidence="2">
    <location>
        <begin position="12"/>
        <end position="32"/>
    </location>
</feature>
<evidence type="ECO:0000259" key="3">
    <source>
        <dbReference type="Pfam" id="PF01757"/>
    </source>
</evidence>
<keyword evidence="5" id="KW-1185">Reference proteome</keyword>
<evidence type="ECO:0000256" key="1">
    <source>
        <dbReference type="SAM" id="MobiDB-lite"/>
    </source>
</evidence>
<feature type="transmembrane region" description="Helical" evidence="2">
    <location>
        <begin position="140"/>
        <end position="160"/>
    </location>
</feature>
<dbReference type="PANTHER" id="PTHR23028">
    <property type="entry name" value="ACETYLTRANSFERASE"/>
    <property type="match status" value="1"/>
</dbReference>
<feature type="transmembrane region" description="Helical" evidence="2">
    <location>
        <begin position="283"/>
        <end position="305"/>
    </location>
</feature>
<feature type="domain" description="Acyltransferase 3" evidence="3">
    <location>
        <begin position="15"/>
        <end position="332"/>
    </location>
</feature>
<dbReference type="InterPro" id="IPR002656">
    <property type="entry name" value="Acyl_transf_3_dom"/>
</dbReference>
<dbReference type="Proteomes" id="UP000297608">
    <property type="component" value="Unassembled WGS sequence"/>
</dbReference>
<keyword evidence="4" id="KW-0808">Transferase</keyword>
<evidence type="ECO:0000313" key="4">
    <source>
        <dbReference type="EMBL" id="TFB86851.1"/>
    </source>
</evidence>
<accession>A0ABY2IBA7</accession>
<dbReference type="PANTHER" id="PTHR23028:SF53">
    <property type="entry name" value="ACYL_TRANSF_3 DOMAIN-CONTAINING PROTEIN"/>
    <property type="match status" value="1"/>
</dbReference>
<feature type="transmembrane region" description="Helical" evidence="2">
    <location>
        <begin position="167"/>
        <end position="186"/>
    </location>
</feature>